<dbReference type="SUPFAM" id="SSF54593">
    <property type="entry name" value="Glyoxalase/Bleomycin resistance protein/Dihydroxybiphenyl dioxygenase"/>
    <property type="match status" value="1"/>
</dbReference>
<dbReference type="InterPro" id="IPR029068">
    <property type="entry name" value="Glyas_Bleomycin-R_OHBP_Dase"/>
</dbReference>
<dbReference type="PROSITE" id="PS51819">
    <property type="entry name" value="VOC"/>
    <property type="match status" value="1"/>
</dbReference>
<evidence type="ECO:0000313" key="2">
    <source>
        <dbReference type="EMBL" id="GHF03218.1"/>
    </source>
</evidence>
<evidence type="ECO:0000313" key="3">
    <source>
        <dbReference type="Proteomes" id="UP000609802"/>
    </source>
</evidence>
<dbReference type="InterPro" id="IPR004360">
    <property type="entry name" value="Glyas_Fos-R_dOase_dom"/>
</dbReference>
<evidence type="ECO:0000259" key="1">
    <source>
        <dbReference type="PROSITE" id="PS51819"/>
    </source>
</evidence>
<comment type="caution">
    <text evidence="2">The sequence shown here is derived from an EMBL/GenBank/DDBJ whole genome shotgun (WGS) entry which is preliminary data.</text>
</comment>
<dbReference type="RefSeq" id="WP_191286933.1">
    <property type="nucleotide sequence ID" value="NZ_BNCH01000006.1"/>
</dbReference>
<gene>
    <name evidence="2" type="ORF">GCM10016455_25540</name>
</gene>
<reference evidence="3" key="1">
    <citation type="journal article" date="2019" name="Int. J. Syst. Evol. Microbiol.">
        <title>The Global Catalogue of Microorganisms (GCM) 10K type strain sequencing project: providing services to taxonomists for standard genome sequencing and annotation.</title>
        <authorList>
            <consortium name="The Broad Institute Genomics Platform"/>
            <consortium name="The Broad Institute Genome Sequencing Center for Infectious Disease"/>
            <person name="Wu L."/>
            <person name="Ma J."/>
        </authorList>
    </citation>
    <scope>NUCLEOTIDE SEQUENCE [LARGE SCALE GENOMIC DNA]</scope>
    <source>
        <strain evidence="3">KCTC 42443</strain>
    </source>
</reference>
<protein>
    <recommendedName>
        <fullName evidence="1">VOC domain-containing protein</fullName>
    </recommendedName>
</protein>
<dbReference type="Gene3D" id="3.10.180.10">
    <property type="entry name" value="2,3-Dihydroxybiphenyl 1,2-Dioxygenase, domain 1"/>
    <property type="match status" value="1"/>
</dbReference>
<keyword evidence="3" id="KW-1185">Reference proteome</keyword>
<name>A0ABQ3J5A8_9RHOB</name>
<sequence>MSTVLDHVTLGVSDFEETRKFYDRVMPALGFHIVWEKPSMVAYGIGREDDFGLMADEGRARRGTHVAFRAPDRDSVHRFHAEALKAGGRDNGPPGLRPEYNATYYVAFIIDPEGNRIEAVFHG</sequence>
<dbReference type="CDD" id="cd07262">
    <property type="entry name" value="VOC_like"/>
    <property type="match status" value="1"/>
</dbReference>
<accession>A0ABQ3J5A8</accession>
<feature type="domain" description="VOC" evidence="1">
    <location>
        <begin position="4"/>
        <end position="122"/>
    </location>
</feature>
<dbReference type="EMBL" id="BNCH01000006">
    <property type="protein sequence ID" value="GHF03218.1"/>
    <property type="molecule type" value="Genomic_DNA"/>
</dbReference>
<dbReference type="Pfam" id="PF00903">
    <property type="entry name" value="Glyoxalase"/>
    <property type="match status" value="1"/>
</dbReference>
<dbReference type="InterPro" id="IPR037523">
    <property type="entry name" value="VOC_core"/>
</dbReference>
<organism evidence="2 3">
    <name type="scientific">Aliiroseovarius zhejiangensis</name>
    <dbReference type="NCBI Taxonomy" id="1632025"/>
    <lineage>
        <taxon>Bacteria</taxon>
        <taxon>Pseudomonadati</taxon>
        <taxon>Pseudomonadota</taxon>
        <taxon>Alphaproteobacteria</taxon>
        <taxon>Rhodobacterales</taxon>
        <taxon>Paracoccaceae</taxon>
        <taxon>Aliiroseovarius</taxon>
    </lineage>
</organism>
<dbReference type="PANTHER" id="PTHR35006:SF2">
    <property type="entry name" value="GLYOXALASE FAMILY PROTEIN (AFU_ORTHOLOGUE AFUA_5G14830)"/>
    <property type="match status" value="1"/>
</dbReference>
<proteinExistence type="predicted"/>
<dbReference type="PANTHER" id="PTHR35006">
    <property type="entry name" value="GLYOXALASE FAMILY PROTEIN (AFU_ORTHOLOGUE AFUA_5G14830)"/>
    <property type="match status" value="1"/>
</dbReference>
<dbReference type="Proteomes" id="UP000609802">
    <property type="component" value="Unassembled WGS sequence"/>
</dbReference>